<protein>
    <submittedName>
        <fullName evidence="2">Uncharacterized protein</fullName>
    </submittedName>
</protein>
<keyword evidence="1" id="KW-0812">Transmembrane</keyword>
<name>A0A8S5TPJ4_9CAUD</name>
<organism evidence="2">
    <name type="scientific">Podoviridae sp. ct2iq11</name>
    <dbReference type="NCBI Taxonomy" id="2827720"/>
    <lineage>
        <taxon>Viruses</taxon>
        <taxon>Duplodnaviria</taxon>
        <taxon>Heunggongvirae</taxon>
        <taxon>Uroviricota</taxon>
        <taxon>Caudoviricetes</taxon>
    </lineage>
</organism>
<reference evidence="2" key="1">
    <citation type="journal article" date="2021" name="Proc. Natl. Acad. Sci. U.S.A.">
        <title>A Catalog of Tens of Thousands of Viruses from Human Metagenomes Reveals Hidden Associations with Chronic Diseases.</title>
        <authorList>
            <person name="Tisza M.J."/>
            <person name="Buck C.B."/>
        </authorList>
    </citation>
    <scope>NUCLEOTIDE SEQUENCE</scope>
    <source>
        <strain evidence="2">Ct2iq11</strain>
    </source>
</reference>
<keyword evidence="1" id="KW-0472">Membrane</keyword>
<feature type="transmembrane region" description="Helical" evidence="1">
    <location>
        <begin position="21"/>
        <end position="46"/>
    </location>
</feature>
<keyword evidence="1" id="KW-1133">Transmembrane helix</keyword>
<dbReference type="EMBL" id="BK032872">
    <property type="protein sequence ID" value="DAF65057.1"/>
    <property type="molecule type" value="Genomic_DNA"/>
</dbReference>
<accession>A0A8S5TPJ4</accession>
<evidence type="ECO:0000313" key="2">
    <source>
        <dbReference type="EMBL" id="DAF65057.1"/>
    </source>
</evidence>
<evidence type="ECO:0000256" key="1">
    <source>
        <dbReference type="SAM" id="Phobius"/>
    </source>
</evidence>
<sequence length="47" mass="5473">METFENLLMRRIAQMTSDDSTMICVVIVMFVFTEITVILLSVFAWII</sequence>
<proteinExistence type="predicted"/>